<proteinExistence type="predicted"/>
<name>A0A9D1W8J5_9SPHI</name>
<protein>
    <submittedName>
        <fullName evidence="2">Co2+/Mg2+ efflux protein ApaG</fullName>
    </submittedName>
</protein>
<evidence type="ECO:0000313" key="3">
    <source>
        <dbReference type="Proteomes" id="UP000824156"/>
    </source>
</evidence>
<dbReference type="PROSITE" id="PS51087">
    <property type="entry name" value="APAG"/>
    <property type="match status" value="1"/>
</dbReference>
<dbReference type="SUPFAM" id="SSF110069">
    <property type="entry name" value="ApaG-like"/>
    <property type="match status" value="1"/>
</dbReference>
<accession>A0A9D1W8J5</accession>
<dbReference type="InterPro" id="IPR007474">
    <property type="entry name" value="ApaG_domain"/>
</dbReference>
<dbReference type="Gene3D" id="2.60.40.1470">
    <property type="entry name" value="ApaG domain"/>
    <property type="match status" value="1"/>
</dbReference>
<gene>
    <name evidence="2" type="primary">apaG</name>
    <name evidence="2" type="ORF">H9853_04825</name>
</gene>
<organism evidence="2 3">
    <name type="scientific">Candidatus Sphingobacterium stercoripullorum</name>
    <dbReference type="NCBI Taxonomy" id="2838759"/>
    <lineage>
        <taxon>Bacteria</taxon>
        <taxon>Pseudomonadati</taxon>
        <taxon>Bacteroidota</taxon>
        <taxon>Sphingobacteriia</taxon>
        <taxon>Sphingobacteriales</taxon>
        <taxon>Sphingobacteriaceae</taxon>
        <taxon>Sphingobacterium</taxon>
    </lineage>
</organism>
<dbReference type="Pfam" id="PF04379">
    <property type="entry name" value="DUF525"/>
    <property type="match status" value="1"/>
</dbReference>
<dbReference type="PANTHER" id="PTHR47191:SF2">
    <property type="entry name" value="OS05G0170800 PROTEIN"/>
    <property type="match status" value="1"/>
</dbReference>
<dbReference type="InterPro" id="IPR036767">
    <property type="entry name" value="ApaG_sf"/>
</dbReference>
<reference evidence="2" key="1">
    <citation type="journal article" date="2021" name="PeerJ">
        <title>Extensive microbial diversity within the chicken gut microbiome revealed by metagenomics and culture.</title>
        <authorList>
            <person name="Gilroy R."/>
            <person name="Ravi A."/>
            <person name="Getino M."/>
            <person name="Pursley I."/>
            <person name="Horton D.L."/>
            <person name="Alikhan N.F."/>
            <person name="Baker D."/>
            <person name="Gharbi K."/>
            <person name="Hall N."/>
            <person name="Watson M."/>
            <person name="Adriaenssens E.M."/>
            <person name="Foster-Nyarko E."/>
            <person name="Jarju S."/>
            <person name="Secka A."/>
            <person name="Antonio M."/>
            <person name="Oren A."/>
            <person name="Chaudhuri R.R."/>
            <person name="La Ragione R."/>
            <person name="Hildebrand F."/>
            <person name="Pallen M.J."/>
        </authorList>
    </citation>
    <scope>NUCLEOTIDE SEQUENCE</scope>
    <source>
        <strain evidence="2">1719</strain>
    </source>
</reference>
<dbReference type="Proteomes" id="UP000824156">
    <property type="component" value="Unassembled WGS sequence"/>
</dbReference>
<dbReference type="PANTHER" id="PTHR47191">
    <property type="entry name" value="OS05G0170800 PROTEIN"/>
    <property type="match status" value="1"/>
</dbReference>
<feature type="domain" description="ApaG" evidence="1">
    <location>
        <begin position="3"/>
        <end position="133"/>
    </location>
</feature>
<evidence type="ECO:0000313" key="2">
    <source>
        <dbReference type="EMBL" id="HIX54327.1"/>
    </source>
</evidence>
<dbReference type="NCBIfam" id="NF003967">
    <property type="entry name" value="PRK05461.1"/>
    <property type="match status" value="1"/>
</dbReference>
<comment type="caution">
    <text evidence="2">The sequence shown here is derived from an EMBL/GenBank/DDBJ whole genome shotgun (WGS) entry which is preliminary data.</text>
</comment>
<reference evidence="2" key="2">
    <citation type="submission" date="2021-04" db="EMBL/GenBank/DDBJ databases">
        <authorList>
            <person name="Gilroy R."/>
        </authorList>
    </citation>
    <scope>NUCLEOTIDE SEQUENCE</scope>
    <source>
        <strain evidence="2">1719</strain>
    </source>
</reference>
<sequence length="133" mass="15389">MSTLITNGVKISVESIFQPEYSNTEEDYYMYSYRITIENLTQQPIKLLERYWMIFDSKGKRSQVSGKGVIGEQPVIQPNQIYQYVSGCNLQSDLGKMQGFYTMVNLEDDPSNKGETFQVNIPEFILMATFRKN</sequence>
<dbReference type="AlphaFoldDB" id="A0A9D1W8J5"/>
<dbReference type="InterPro" id="IPR050718">
    <property type="entry name" value="ApaG-like"/>
</dbReference>
<dbReference type="EMBL" id="DXEZ01000133">
    <property type="protein sequence ID" value="HIX54327.1"/>
    <property type="molecule type" value="Genomic_DNA"/>
</dbReference>
<evidence type="ECO:0000259" key="1">
    <source>
        <dbReference type="PROSITE" id="PS51087"/>
    </source>
</evidence>